<dbReference type="RefSeq" id="WP_264653740.1">
    <property type="nucleotide sequence ID" value="NZ_JAOQNN010000001.1"/>
</dbReference>
<name>A0AAW5TN47_9LACT</name>
<evidence type="ECO:0000313" key="3">
    <source>
        <dbReference type="Proteomes" id="UP001207687"/>
    </source>
</evidence>
<protein>
    <recommendedName>
        <fullName evidence="4">DUF3801 domain-containing protein</fullName>
    </recommendedName>
</protein>
<comment type="caution">
    <text evidence="2">The sequence shown here is derived from an EMBL/GenBank/DDBJ whole genome shotgun (WGS) entry which is preliminary data.</text>
</comment>
<sequence>MSDLQDQMGFHLRSGTQMTWRMMLRLIQKWGGNVKARHAKNKQEQIKIQNLNALKQGGSQSMEFMNRNFGFTHLDMKKLDASVDWDKLGKVLKDNHVNFYREKLPDGGSELYFKILPGFDYSFEDLFKSIKETAKNPEKAPTVDKERPVEKELKKAELKQEEIRAKVSATPVSEKTRIKPKRPTQGVKP</sequence>
<dbReference type="AlphaFoldDB" id="A0AAW5TN47"/>
<evidence type="ECO:0000313" key="2">
    <source>
        <dbReference type="EMBL" id="MCW2280163.1"/>
    </source>
</evidence>
<evidence type="ECO:0000256" key="1">
    <source>
        <dbReference type="SAM" id="MobiDB-lite"/>
    </source>
</evidence>
<dbReference type="Proteomes" id="UP001207687">
    <property type="component" value="Unassembled WGS sequence"/>
</dbReference>
<accession>A0AAW5TN47</accession>
<evidence type="ECO:0008006" key="4">
    <source>
        <dbReference type="Google" id="ProtNLM"/>
    </source>
</evidence>
<proteinExistence type="predicted"/>
<organism evidence="2 3">
    <name type="scientific">Lactococcus lactis</name>
    <dbReference type="NCBI Taxonomy" id="1358"/>
    <lineage>
        <taxon>Bacteria</taxon>
        <taxon>Bacillati</taxon>
        <taxon>Bacillota</taxon>
        <taxon>Bacilli</taxon>
        <taxon>Lactobacillales</taxon>
        <taxon>Streptococcaceae</taxon>
        <taxon>Lactococcus</taxon>
    </lineage>
</organism>
<gene>
    <name evidence="2" type="ORF">M2256_000621</name>
</gene>
<feature type="compositionally biased region" description="Basic and acidic residues" evidence="1">
    <location>
        <begin position="135"/>
        <end position="165"/>
    </location>
</feature>
<reference evidence="2" key="1">
    <citation type="submission" date="2023-08" db="EMBL/GenBank/DDBJ databases">
        <title>Genomic analyses of the natural microbiome of Caenorhabditis elegans.</title>
        <authorList>
            <person name="Samuel B."/>
        </authorList>
    </citation>
    <scope>NUCLEOTIDE SEQUENCE</scope>
    <source>
        <strain evidence="2">BIGb0220</strain>
    </source>
</reference>
<dbReference type="EMBL" id="JAOQNN010000001">
    <property type="protein sequence ID" value="MCW2280163.1"/>
    <property type="molecule type" value="Genomic_DNA"/>
</dbReference>
<feature type="region of interest" description="Disordered" evidence="1">
    <location>
        <begin position="135"/>
        <end position="189"/>
    </location>
</feature>